<evidence type="ECO:0000256" key="2">
    <source>
        <dbReference type="ARBA" id="ARBA00022614"/>
    </source>
</evidence>
<dbReference type="FunFam" id="3.80.10.10:FF:000400">
    <property type="entry name" value="Nuclear pore complex protein NUP107"/>
    <property type="match status" value="1"/>
</dbReference>
<sequence>MEHPVVVMVVVSLLLFFFFKVSASDNLLSPKGVNYEVAALMALKNKMRDESHVLDGWDINSVDPCTWNMVGCSVEGFVVSLEMASMGLSGTISPNIGSLSHLKTMLLHNNQLSGTIPAELGMLSELQTLDLSGNQFVGDIPSSLGFLPHLTYFFTGGLIRTTYLVKFLDLLPISPVFPFWIYLSIISVVPLPKY</sequence>
<dbReference type="EMBL" id="JANJYJ010000006">
    <property type="protein sequence ID" value="KAK3206838.1"/>
    <property type="molecule type" value="Genomic_DNA"/>
</dbReference>
<dbReference type="Proteomes" id="UP001281410">
    <property type="component" value="Unassembled WGS sequence"/>
</dbReference>
<dbReference type="AlphaFoldDB" id="A0AAE0ABA0"/>
<protein>
    <recommendedName>
        <fullName evidence="7">Leucine-rich repeat-containing N-terminal plant-type domain-containing protein</fullName>
    </recommendedName>
</protein>
<name>A0AAE0ABA0_9ROSI</name>
<comment type="caution">
    <text evidence="8">The sequence shown here is derived from an EMBL/GenBank/DDBJ whole genome shotgun (WGS) entry which is preliminary data.</text>
</comment>
<accession>A0AAE0ABA0</accession>
<keyword evidence="3 6" id="KW-0732">Signal</keyword>
<evidence type="ECO:0000256" key="3">
    <source>
        <dbReference type="ARBA" id="ARBA00022729"/>
    </source>
</evidence>
<feature type="signal peptide" evidence="6">
    <location>
        <begin position="1"/>
        <end position="23"/>
    </location>
</feature>
<proteinExistence type="predicted"/>
<organism evidence="8 9">
    <name type="scientific">Dipteronia sinensis</name>
    <dbReference type="NCBI Taxonomy" id="43782"/>
    <lineage>
        <taxon>Eukaryota</taxon>
        <taxon>Viridiplantae</taxon>
        <taxon>Streptophyta</taxon>
        <taxon>Embryophyta</taxon>
        <taxon>Tracheophyta</taxon>
        <taxon>Spermatophyta</taxon>
        <taxon>Magnoliopsida</taxon>
        <taxon>eudicotyledons</taxon>
        <taxon>Gunneridae</taxon>
        <taxon>Pentapetalae</taxon>
        <taxon>rosids</taxon>
        <taxon>malvids</taxon>
        <taxon>Sapindales</taxon>
        <taxon>Sapindaceae</taxon>
        <taxon>Hippocastanoideae</taxon>
        <taxon>Acereae</taxon>
        <taxon>Dipteronia</taxon>
    </lineage>
</organism>
<feature type="domain" description="Leucine-rich repeat-containing N-terminal plant-type" evidence="7">
    <location>
        <begin position="34"/>
        <end position="73"/>
    </location>
</feature>
<keyword evidence="2" id="KW-0433">Leucine-rich repeat</keyword>
<evidence type="ECO:0000313" key="8">
    <source>
        <dbReference type="EMBL" id="KAK3206838.1"/>
    </source>
</evidence>
<keyword evidence="9" id="KW-1185">Reference proteome</keyword>
<evidence type="ECO:0000313" key="9">
    <source>
        <dbReference type="Proteomes" id="UP001281410"/>
    </source>
</evidence>
<evidence type="ECO:0000256" key="6">
    <source>
        <dbReference type="SAM" id="SignalP"/>
    </source>
</evidence>
<comment type="subcellular location">
    <subcellularLocation>
        <location evidence="1">Membrane</location>
    </subcellularLocation>
</comment>
<evidence type="ECO:0000256" key="1">
    <source>
        <dbReference type="ARBA" id="ARBA00004370"/>
    </source>
</evidence>
<evidence type="ECO:0000256" key="4">
    <source>
        <dbReference type="ARBA" id="ARBA00022737"/>
    </source>
</evidence>
<keyword evidence="4" id="KW-0677">Repeat</keyword>
<dbReference type="Pfam" id="PF08263">
    <property type="entry name" value="LRRNT_2"/>
    <property type="match status" value="1"/>
</dbReference>
<dbReference type="InterPro" id="IPR013210">
    <property type="entry name" value="LRR_N_plant-typ"/>
</dbReference>
<dbReference type="Gene3D" id="3.80.10.10">
    <property type="entry name" value="Ribonuclease Inhibitor"/>
    <property type="match status" value="1"/>
</dbReference>
<dbReference type="Pfam" id="PF12799">
    <property type="entry name" value="LRR_4"/>
    <property type="match status" value="1"/>
</dbReference>
<keyword evidence="5" id="KW-0472">Membrane</keyword>
<evidence type="ECO:0000259" key="7">
    <source>
        <dbReference type="Pfam" id="PF08263"/>
    </source>
</evidence>
<evidence type="ECO:0000256" key="5">
    <source>
        <dbReference type="ARBA" id="ARBA00023136"/>
    </source>
</evidence>
<gene>
    <name evidence="8" type="ORF">Dsin_020884</name>
</gene>
<reference evidence="8" key="1">
    <citation type="journal article" date="2023" name="Plant J.">
        <title>Genome sequences and population genomics provide insights into the demographic history, inbreeding, and mutation load of two 'living fossil' tree species of Dipteronia.</title>
        <authorList>
            <person name="Feng Y."/>
            <person name="Comes H.P."/>
            <person name="Chen J."/>
            <person name="Zhu S."/>
            <person name="Lu R."/>
            <person name="Zhang X."/>
            <person name="Li P."/>
            <person name="Qiu J."/>
            <person name="Olsen K.M."/>
            <person name="Qiu Y."/>
        </authorList>
    </citation>
    <scope>NUCLEOTIDE SEQUENCE</scope>
    <source>
        <strain evidence="8">NBL</strain>
    </source>
</reference>
<feature type="chain" id="PRO_5042163407" description="Leucine-rich repeat-containing N-terminal plant-type domain-containing protein" evidence="6">
    <location>
        <begin position="24"/>
        <end position="194"/>
    </location>
</feature>
<dbReference type="SUPFAM" id="SSF52058">
    <property type="entry name" value="L domain-like"/>
    <property type="match status" value="1"/>
</dbReference>
<dbReference type="InterPro" id="IPR025875">
    <property type="entry name" value="Leu-rich_rpt_4"/>
</dbReference>
<dbReference type="PANTHER" id="PTHR47988">
    <property type="entry name" value="SOMATIC EMBRYOGENESIS RECEPTOR KINASE 1"/>
    <property type="match status" value="1"/>
</dbReference>
<dbReference type="GO" id="GO:0016020">
    <property type="term" value="C:membrane"/>
    <property type="evidence" value="ECO:0007669"/>
    <property type="project" value="UniProtKB-SubCell"/>
</dbReference>
<dbReference type="InterPro" id="IPR032675">
    <property type="entry name" value="LRR_dom_sf"/>
</dbReference>